<protein>
    <submittedName>
        <fullName evidence="9">ALOG domain-containing protein</fullName>
    </submittedName>
</protein>
<keyword evidence="4" id="KW-0805">Transcription regulation</keyword>
<gene>
    <name evidence="9" type="ORF">Fot_30561</name>
</gene>
<dbReference type="PANTHER" id="PTHR31165">
    <property type="entry name" value="PROTEIN G1-LIKE2"/>
    <property type="match status" value="1"/>
</dbReference>
<comment type="caution">
    <text evidence="9">The sequence shown here is derived from an EMBL/GenBank/DDBJ whole genome shotgun (WGS) entry which is preliminary data.</text>
</comment>
<comment type="similarity">
    <text evidence="2">Belongs to the plant homeotic and developmental regulators ALOG protein family.</text>
</comment>
<dbReference type="PROSITE" id="PS51697">
    <property type="entry name" value="ALOG"/>
    <property type="match status" value="1"/>
</dbReference>
<evidence type="ECO:0000256" key="5">
    <source>
        <dbReference type="ARBA" id="ARBA00023125"/>
    </source>
</evidence>
<comment type="subcellular location">
    <subcellularLocation>
        <location evidence="1">Nucleus</location>
    </subcellularLocation>
</comment>
<evidence type="ECO:0000256" key="2">
    <source>
        <dbReference type="ARBA" id="ARBA00010308"/>
    </source>
</evidence>
<sequence length="143" mass="16200">MEGRRLHLQLAEAQLRVGVTVEASQRKQHRVAMSHSSVDTRTRSDKYIRNHKPLLTLVDCSRAHVIEFLKYLDQFEKTKVHVTSCPYFSQPSPPSLCVCPLKQAWGSLDALIGRLRSAYEESDGLPEGNPFGALSDEEFWVGF</sequence>
<evidence type="ECO:0000256" key="4">
    <source>
        <dbReference type="ARBA" id="ARBA00023015"/>
    </source>
</evidence>
<dbReference type="InterPro" id="IPR040222">
    <property type="entry name" value="ALOG"/>
</dbReference>
<evidence type="ECO:0000313" key="9">
    <source>
        <dbReference type="EMBL" id="KAL2516590.1"/>
    </source>
</evidence>
<feature type="domain" description="ALOG" evidence="8">
    <location>
        <begin position="32"/>
        <end position="143"/>
    </location>
</feature>
<dbReference type="Proteomes" id="UP001604277">
    <property type="component" value="Unassembled WGS sequence"/>
</dbReference>
<evidence type="ECO:0000256" key="6">
    <source>
        <dbReference type="ARBA" id="ARBA00023163"/>
    </source>
</evidence>
<evidence type="ECO:0000313" key="10">
    <source>
        <dbReference type="Proteomes" id="UP001604277"/>
    </source>
</evidence>
<dbReference type="GO" id="GO:0005634">
    <property type="term" value="C:nucleus"/>
    <property type="evidence" value="ECO:0007669"/>
    <property type="project" value="UniProtKB-SubCell"/>
</dbReference>
<evidence type="ECO:0000259" key="8">
    <source>
        <dbReference type="PROSITE" id="PS51697"/>
    </source>
</evidence>
<accession>A0ABD1TVY0</accession>
<keyword evidence="7" id="KW-0539">Nucleus</keyword>
<keyword evidence="6" id="KW-0804">Transcription</keyword>
<dbReference type="Pfam" id="PF04852">
    <property type="entry name" value="ALOG_dom"/>
    <property type="match status" value="1"/>
</dbReference>
<reference evidence="10" key="1">
    <citation type="submission" date="2024-07" db="EMBL/GenBank/DDBJ databases">
        <title>Two chromosome-level genome assemblies of Korean endemic species Abeliophyllum distichum and Forsythia ovata (Oleaceae).</title>
        <authorList>
            <person name="Jang H."/>
        </authorList>
    </citation>
    <scope>NUCLEOTIDE SEQUENCE [LARGE SCALE GENOMIC DNA]</scope>
</reference>
<keyword evidence="3" id="KW-0217">Developmental protein</keyword>
<name>A0ABD1TVY0_9LAMI</name>
<evidence type="ECO:0000256" key="3">
    <source>
        <dbReference type="ARBA" id="ARBA00022473"/>
    </source>
</evidence>
<dbReference type="PANTHER" id="PTHR31165:SF59">
    <property type="entry name" value="PROTEIN LIGHT-DEPENDENT SHORT HYPOCOTYLS 6"/>
    <property type="match status" value="1"/>
</dbReference>
<keyword evidence="5" id="KW-0238">DNA-binding</keyword>
<dbReference type="InterPro" id="IPR006936">
    <property type="entry name" value="ALOG_dom"/>
</dbReference>
<evidence type="ECO:0000256" key="1">
    <source>
        <dbReference type="ARBA" id="ARBA00004123"/>
    </source>
</evidence>
<dbReference type="GO" id="GO:0003677">
    <property type="term" value="F:DNA binding"/>
    <property type="evidence" value="ECO:0007669"/>
    <property type="project" value="UniProtKB-KW"/>
</dbReference>
<evidence type="ECO:0000256" key="7">
    <source>
        <dbReference type="ARBA" id="ARBA00023242"/>
    </source>
</evidence>
<organism evidence="9 10">
    <name type="scientific">Forsythia ovata</name>
    <dbReference type="NCBI Taxonomy" id="205694"/>
    <lineage>
        <taxon>Eukaryota</taxon>
        <taxon>Viridiplantae</taxon>
        <taxon>Streptophyta</taxon>
        <taxon>Embryophyta</taxon>
        <taxon>Tracheophyta</taxon>
        <taxon>Spermatophyta</taxon>
        <taxon>Magnoliopsida</taxon>
        <taxon>eudicotyledons</taxon>
        <taxon>Gunneridae</taxon>
        <taxon>Pentapetalae</taxon>
        <taxon>asterids</taxon>
        <taxon>lamiids</taxon>
        <taxon>Lamiales</taxon>
        <taxon>Oleaceae</taxon>
        <taxon>Forsythieae</taxon>
        <taxon>Forsythia</taxon>
    </lineage>
</organism>
<dbReference type="AlphaFoldDB" id="A0ABD1TVY0"/>
<dbReference type="EMBL" id="JBFOLJ010000008">
    <property type="protein sequence ID" value="KAL2516590.1"/>
    <property type="molecule type" value="Genomic_DNA"/>
</dbReference>
<keyword evidence="10" id="KW-1185">Reference proteome</keyword>
<proteinExistence type="inferred from homology"/>